<dbReference type="PANTHER" id="PTHR13847:SF287">
    <property type="entry name" value="FAD-DEPENDENT OXIDOREDUCTASE DOMAIN-CONTAINING PROTEIN 1"/>
    <property type="match status" value="1"/>
</dbReference>
<keyword evidence="1" id="KW-0560">Oxidoreductase</keyword>
<sequence>MTKVFEYAVIGAGIAGASVAAELAGDAPVVLVEMESHPGYHTTGRSAAMFAPGYGPQPVRALTRASADFFCSPPEGFSEVDLLSPRDVIMVARSDQTDALDDLIAELASEAAVERIDAQDLRDRHPLFRAGYAEAGMLDRGGSEIDVNALHQGYLNQFRQRNGQLYTKFEISDLTFDGEVWHLTAGTEVIRAAKVINAAGAWADEVGQKAGAERIGLVPMRRTALTVEAPEGVDIDVLPLVVDIDEEFYMKPEAGRLLISPANEDPMAPCDAQPEELDIAFCIDRIERAFDIQVRRIKTKWAGLRSFVPDKSPVVGFSVKAPHFFWLAGQGGYGIQTAPALARCATALISGHPVPQDILKEDLDLSSLSPKRLVTSAK</sequence>
<dbReference type="PANTHER" id="PTHR13847">
    <property type="entry name" value="SARCOSINE DEHYDROGENASE-RELATED"/>
    <property type="match status" value="1"/>
</dbReference>
<accession>A0A366WZM4</accession>
<evidence type="ECO:0000259" key="2">
    <source>
        <dbReference type="Pfam" id="PF01266"/>
    </source>
</evidence>
<dbReference type="Gene3D" id="3.50.50.60">
    <property type="entry name" value="FAD/NAD(P)-binding domain"/>
    <property type="match status" value="1"/>
</dbReference>
<protein>
    <submittedName>
        <fullName evidence="3">FAD-dependent oxidoreductase</fullName>
    </submittedName>
</protein>
<dbReference type="Gene3D" id="3.30.9.10">
    <property type="entry name" value="D-Amino Acid Oxidase, subunit A, domain 2"/>
    <property type="match status" value="1"/>
</dbReference>
<evidence type="ECO:0000313" key="3">
    <source>
        <dbReference type="EMBL" id="RBW54187.1"/>
    </source>
</evidence>
<feature type="domain" description="FAD dependent oxidoreductase" evidence="2">
    <location>
        <begin position="7"/>
        <end position="348"/>
    </location>
</feature>
<dbReference type="GO" id="GO:0005737">
    <property type="term" value="C:cytoplasm"/>
    <property type="evidence" value="ECO:0007669"/>
    <property type="project" value="TreeGrafter"/>
</dbReference>
<comment type="caution">
    <text evidence="3">The sequence shown here is derived from an EMBL/GenBank/DDBJ whole genome shotgun (WGS) entry which is preliminary data.</text>
</comment>
<dbReference type="Proteomes" id="UP000252706">
    <property type="component" value="Unassembled WGS sequence"/>
</dbReference>
<evidence type="ECO:0000256" key="1">
    <source>
        <dbReference type="ARBA" id="ARBA00023002"/>
    </source>
</evidence>
<name>A0A366WZM4_9RHOB</name>
<dbReference type="GO" id="GO:0016491">
    <property type="term" value="F:oxidoreductase activity"/>
    <property type="evidence" value="ECO:0007669"/>
    <property type="project" value="UniProtKB-KW"/>
</dbReference>
<organism evidence="3 4">
    <name type="scientific">Phaeobacter gallaeciensis</name>
    <dbReference type="NCBI Taxonomy" id="60890"/>
    <lineage>
        <taxon>Bacteria</taxon>
        <taxon>Pseudomonadati</taxon>
        <taxon>Pseudomonadota</taxon>
        <taxon>Alphaproteobacteria</taxon>
        <taxon>Rhodobacterales</taxon>
        <taxon>Roseobacteraceae</taxon>
        <taxon>Phaeobacter</taxon>
    </lineage>
</organism>
<gene>
    <name evidence="3" type="ORF">DS909_12425</name>
</gene>
<dbReference type="Pfam" id="PF01266">
    <property type="entry name" value="DAO"/>
    <property type="match status" value="1"/>
</dbReference>
<dbReference type="RefSeq" id="WP_113823784.1">
    <property type="nucleotide sequence ID" value="NZ_QOCE01000032.1"/>
</dbReference>
<evidence type="ECO:0000313" key="4">
    <source>
        <dbReference type="Proteomes" id="UP000252706"/>
    </source>
</evidence>
<dbReference type="EMBL" id="QOCE01000032">
    <property type="protein sequence ID" value="RBW54187.1"/>
    <property type="molecule type" value="Genomic_DNA"/>
</dbReference>
<dbReference type="SUPFAM" id="SSF51905">
    <property type="entry name" value="FAD/NAD(P)-binding domain"/>
    <property type="match status" value="1"/>
</dbReference>
<proteinExistence type="predicted"/>
<dbReference type="InterPro" id="IPR006076">
    <property type="entry name" value="FAD-dep_OxRdtase"/>
</dbReference>
<dbReference type="InterPro" id="IPR036188">
    <property type="entry name" value="FAD/NAD-bd_sf"/>
</dbReference>
<reference evidence="3 4" key="1">
    <citation type="submission" date="2018-07" db="EMBL/GenBank/DDBJ databases">
        <title>Modular assembly of carbohydrate-degrading microbial communities in the ocean.</title>
        <authorList>
            <person name="Enke T.N."/>
            <person name="Datta M.S."/>
            <person name="Schwartzman J.A."/>
            <person name="Cermak N."/>
            <person name="Schmitz D.A."/>
            <person name="Barrere J."/>
            <person name="Cordero O.X."/>
        </authorList>
    </citation>
    <scope>NUCLEOTIDE SEQUENCE [LARGE SCALE GENOMIC DNA]</scope>
    <source>
        <strain evidence="3 4">C3M10</strain>
    </source>
</reference>
<dbReference type="AlphaFoldDB" id="A0A366WZM4"/>
<dbReference type="OrthoDB" id="7421214at2"/>